<name>A8PDD3_COPC7</name>
<dbReference type="KEGG" id="cci:CC1G_09462"/>
<dbReference type="VEuPathDB" id="FungiDB:CC1G_09462"/>
<gene>
    <name evidence="2" type="ORF">CC1G_09462</name>
</gene>
<protein>
    <submittedName>
        <fullName evidence="2">Uncharacterized protein</fullName>
    </submittedName>
</protein>
<accession>A8PDD3</accession>
<evidence type="ECO:0000256" key="1">
    <source>
        <dbReference type="SAM" id="MobiDB-lite"/>
    </source>
</evidence>
<dbReference type="InParanoid" id="A8PDD3"/>
<dbReference type="EMBL" id="AACS02000006">
    <property type="protein sequence ID" value="EAU81218.2"/>
    <property type="molecule type" value="Genomic_DNA"/>
</dbReference>
<dbReference type="GeneID" id="6017225"/>
<feature type="compositionally biased region" description="Polar residues" evidence="1">
    <location>
        <begin position="177"/>
        <end position="188"/>
    </location>
</feature>
<feature type="region of interest" description="Disordered" evidence="1">
    <location>
        <begin position="133"/>
        <end position="155"/>
    </location>
</feature>
<comment type="caution">
    <text evidence="2">The sequence shown here is derived from an EMBL/GenBank/DDBJ whole genome shotgun (WGS) entry which is preliminary data.</text>
</comment>
<dbReference type="Proteomes" id="UP000001861">
    <property type="component" value="Unassembled WGS sequence"/>
</dbReference>
<reference evidence="2 3" key="1">
    <citation type="journal article" date="2010" name="Proc. Natl. Acad. Sci. U.S.A.">
        <title>Insights into evolution of multicellular fungi from the assembled chromosomes of the mushroom Coprinopsis cinerea (Coprinus cinereus).</title>
        <authorList>
            <person name="Stajich J.E."/>
            <person name="Wilke S.K."/>
            <person name="Ahren D."/>
            <person name="Au C.H."/>
            <person name="Birren B.W."/>
            <person name="Borodovsky M."/>
            <person name="Burns C."/>
            <person name="Canback B."/>
            <person name="Casselton L.A."/>
            <person name="Cheng C.K."/>
            <person name="Deng J."/>
            <person name="Dietrich F.S."/>
            <person name="Fargo D.C."/>
            <person name="Farman M.L."/>
            <person name="Gathman A.C."/>
            <person name="Goldberg J."/>
            <person name="Guigo R."/>
            <person name="Hoegger P.J."/>
            <person name="Hooker J.B."/>
            <person name="Huggins A."/>
            <person name="James T.Y."/>
            <person name="Kamada T."/>
            <person name="Kilaru S."/>
            <person name="Kodira C."/>
            <person name="Kues U."/>
            <person name="Kupfer D."/>
            <person name="Kwan H.S."/>
            <person name="Lomsadze A."/>
            <person name="Li W."/>
            <person name="Lilly W.W."/>
            <person name="Ma L.J."/>
            <person name="Mackey A.J."/>
            <person name="Manning G."/>
            <person name="Martin F."/>
            <person name="Muraguchi H."/>
            <person name="Natvig D.O."/>
            <person name="Palmerini H."/>
            <person name="Ramesh M.A."/>
            <person name="Rehmeyer C.J."/>
            <person name="Roe B.A."/>
            <person name="Shenoy N."/>
            <person name="Stanke M."/>
            <person name="Ter-Hovhannisyan V."/>
            <person name="Tunlid A."/>
            <person name="Velagapudi R."/>
            <person name="Vision T.J."/>
            <person name="Zeng Q."/>
            <person name="Zolan M.E."/>
            <person name="Pukkila P.J."/>
        </authorList>
    </citation>
    <scope>NUCLEOTIDE SEQUENCE [LARGE SCALE GENOMIC DNA]</scope>
    <source>
        <strain evidence="3">Okayama-7 / 130 / ATCC MYA-4618 / FGSC 9003</strain>
    </source>
</reference>
<sequence>MDCDVNYDEGPASIADLVDLHYSYSCSDSMDPGGEPVATLKAFDETGLSSVYGIHIQLITGDFVPVEDYMDILSQQLAFQCDEIALWQPQTLPGYDDESVPSVYLPTGYTSPEPDPSCVGAGAQVLDDSVQPRADLPLTNEGDPGPLPQSPTIGLSSYSELSAHVEAMKSAFHPPVTGSQVVDGTTSAPVPPTRRKAGRPRKDAKAKTAGGQPSKRRPREKNKIACYSCRVLKVNCGRPQADGAQNTPCE</sequence>
<dbReference type="HOGENOM" id="CLU_1111335_0_0_1"/>
<feature type="region of interest" description="Disordered" evidence="1">
    <location>
        <begin position="174"/>
        <end position="222"/>
    </location>
</feature>
<keyword evidence="3" id="KW-1185">Reference proteome</keyword>
<dbReference type="RefSeq" id="XP_001840578.2">
    <property type="nucleotide sequence ID" value="XM_001840526.2"/>
</dbReference>
<proteinExistence type="predicted"/>
<organism evidence="2 3">
    <name type="scientific">Coprinopsis cinerea (strain Okayama-7 / 130 / ATCC MYA-4618 / FGSC 9003)</name>
    <name type="common">Inky cap fungus</name>
    <name type="synonym">Hormographiella aspergillata</name>
    <dbReference type="NCBI Taxonomy" id="240176"/>
    <lineage>
        <taxon>Eukaryota</taxon>
        <taxon>Fungi</taxon>
        <taxon>Dikarya</taxon>
        <taxon>Basidiomycota</taxon>
        <taxon>Agaricomycotina</taxon>
        <taxon>Agaricomycetes</taxon>
        <taxon>Agaricomycetidae</taxon>
        <taxon>Agaricales</taxon>
        <taxon>Agaricineae</taxon>
        <taxon>Psathyrellaceae</taxon>
        <taxon>Coprinopsis</taxon>
    </lineage>
</organism>
<dbReference type="AlphaFoldDB" id="A8PDD3"/>
<evidence type="ECO:0000313" key="2">
    <source>
        <dbReference type="EMBL" id="EAU81218.2"/>
    </source>
</evidence>
<evidence type="ECO:0000313" key="3">
    <source>
        <dbReference type="Proteomes" id="UP000001861"/>
    </source>
</evidence>